<feature type="binding site" evidence="12">
    <location>
        <begin position="10"/>
        <end position="17"/>
    </location>
    <ligand>
        <name>ATP</name>
        <dbReference type="ChEBI" id="CHEBI:30616"/>
    </ligand>
</feature>
<evidence type="ECO:0000256" key="10">
    <source>
        <dbReference type="ARBA" id="ARBA00048743"/>
    </source>
</evidence>
<dbReference type="HAMAP" id="MF_00165">
    <property type="entry name" value="Thymidylate_kinase"/>
    <property type="match status" value="1"/>
</dbReference>
<comment type="similarity">
    <text evidence="1 12">Belongs to the thymidylate kinase family.</text>
</comment>
<evidence type="ECO:0000256" key="11">
    <source>
        <dbReference type="ARBA" id="ARBA00057735"/>
    </source>
</evidence>
<evidence type="ECO:0000256" key="12">
    <source>
        <dbReference type="HAMAP-Rule" id="MF_00165"/>
    </source>
</evidence>
<sequence>MNNGFITFEGGEGTGKSTQCRLLADRLVQRGYKVVVTREPGGSPGAEAIRHVLLSGAAQPLGPDAEALLFAAARDDHLRTTIRPALASGAWVICDRFADSTRVYQGAAGKVSPQIIDGLERIVVGPTRPNLTCILDLPPDVGLARAATRRGTDSVDRFEGEAIEFHERLRKAYRALATRDPQRCVVVDAKGDPKSVSDLVWAIVSSRFAFGVPTAGAAR</sequence>
<dbReference type="RefSeq" id="WP_096356701.1">
    <property type="nucleotide sequence ID" value="NZ_AP014946.1"/>
</dbReference>
<feature type="domain" description="Thymidylate kinase-like" evidence="13">
    <location>
        <begin position="8"/>
        <end position="197"/>
    </location>
</feature>
<dbReference type="CDD" id="cd01672">
    <property type="entry name" value="TMPK"/>
    <property type="match status" value="1"/>
</dbReference>
<evidence type="ECO:0000313" key="15">
    <source>
        <dbReference type="Proteomes" id="UP000236884"/>
    </source>
</evidence>
<keyword evidence="4 12" id="KW-0808">Transferase</keyword>
<gene>
    <name evidence="12 14" type="primary">tmk</name>
    <name evidence="14" type="ORF">GJW-30_1_03015</name>
</gene>
<dbReference type="OrthoDB" id="9774907at2"/>
<evidence type="ECO:0000256" key="9">
    <source>
        <dbReference type="ARBA" id="ARBA00029962"/>
    </source>
</evidence>
<dbReference type="Proteomes" id="UP000236884">
    <property type="component" value="Chromosome"/>
</dbReference>
<evidence type="ECO:0000256" key="7">
    <source>
        <dbReference type="ARBA" id="ARBA00022777"/>
    </source>
</evidence>
<keyword evidence="5 12" id="KW-0545">Nucleotide biosynthesis</keyword>
<evidence type="ECO:0000256" key="5">
    <source>
        <dbReference type="ARBA" id="ARBA00022727"/>
    </source>
</evidence>
<evidence type="ECO:0000256" key="3">
    <source>
        <dbReference type="ARBA" id="ARBA00017144"/>
    </source>
</evidence>
<proteinExistence type="inferred from homology"/>
<dbReference type="InterPro" id="IPR039430">
    <property type="entry name" value="Thymidylate_kin-like_dom"/>
</dbReference>
<dbReference type="Gene3D" id="3.40.50.300">
    <property type="entry name" value="P-loop containing nucleotide triphosphate hydrolases"/>
    <property type="match status" value="1"/>
</dbReference>
<dbReference type="Pfam" id="PF02223">
    <property type="entry name" value="Thymidylate_kin"/>
    <property type="match status" value="1"/>
</dbReference>
<dbReference type="FunFam" id="3.40.50.300:FF:000225">
    <property type="entry name" value="Thymidylate kinase"/>
    <property type="match status" value="1"/>
</dbReference>
<dbReference type="KEGG" id="vgo:GJW-30_1_03015"/>
<dbReference type="AlphaFoldDB" id="A0A0S3PX11"/>
<dbReference type="GO" id="GO:0006235">
    <property type="term" value="P:dTTP biosynthetic process"/>
    <property type="evidence" value="ECO:0007669"/>
    <property type="project" value="UniProtKB-UniRule"/>
</dbReference>
<dbReference type="PANTHER" id="PTHR10344">
    <property type="entry name" value="THYMIDYLATE KINASE"/>
    <property type="match status" value="1"/>
</dbReference>
<dbReference type="PROSITE" id="PS01331">
    <property type="entry name" value="THYMIDYLATE_KINASE"/>
    <property type="match status" value="1"/>
</dbReference>
<keyword evidence="15" id="KW-1185">Reference proteome</keyword>
<dbReference type="PANTHER" id="PTHR10344:SF4">
    <property type="entry name" value="UMP-CMP KINASE 2, MITOCHONDRIAL"/>
    <property type="match status" value="1"/>
</dbReference>
<evidence type="ECO:0000256" key="2">
    <source>
        <dbReference type="ARBA" id="ARBA00012980"/>
    </source>
</evidence>
<accession>A0A0S3PX11</accession>
<evidence type="ECO:0000259" key="13">
    <source>
        <dbReference type="Pfam" id="PF02223"/>
    </source>
</evidence>
<dbReference type="GO" id="GO:0006227">
    <property type="term" value="P:dUDP biosynthetic process"/>
    <property type="evidence" value="ECO:0007669"/>
    <property type="project" value="TreeGrafter"/>
</dbReference>
<dbReference type="EC" id="2.7.4.9" evidence="2 12"/>
<dbReference type="GO" id="GO:0005524">
    <property type="term" value="F:ATP binding"/>
    <property type="evidence" value="ECO:0007669"/>
    <property type="project" value="UniProtKB-UniRule"/>
</dbReference>
<dbReference type="SUPFAM" id="SSF52540">
    <property type="entry name" value="P-loop containing nucleoside triphosphate hydrolases"/>
    <property type="match status" value="1"/>
</dbReference>
<keyword evidence="7 12" id="KW-0418">Kinase</keyword>
<dbReference type="GO" id="GO:0005829">
    <property type="term" value="C:cytosol"/>
    <property type="evidence" value="ECO:0007669"/>
    <property type="project" value="TreeGrafter"/>
</dbReference>
<dbReference type="GO" id="GO:0006233">
    <property type="term" value="P:dTDP biosynthetic process"/>
    <property type="evidence" value="ECO:0007669"/>
    <property type="project" value="InterPro"/>
</dbReference>
<comment type="catalytic activity">
    <reaction evidence="10 12">
        <text>dTMP + ATP = dTDP + ADP</text>
        <dbReference type="Rhea" id="RHEA:13517"/>
        <dbReference type="ChEBI" id="CHEBI:30616"/>
        <dbReference type="ChEBI" id="CHEBI:58369"/>
        <dbReference type="ChEBI" id="CHEBI:63528"/>
        <dbReference type="ChEBI" id="CHEBI:456216"/>
        <dbReference type="EC" id="2.7.4.9"/>
    </reaction>
</comment>
<evidence type="ECO:0000256" key="4">
    <source>
        <dbReference type="ARBA" id="ARBA00022679"/>
    </source>
</evidence>
<dbReference type="NCBIfam" id="TIGR00041">
    <property type="entry name" value="DTMP_kinase"/>
    <property type="match status" value="1"/>
</dbReference>
<keyword evidence="8 12" id="KW-0067">ATP-binding</keyword>
<dbReference type="GO" id="GO:0004798">
    <property type="term" value="F:dTMP kinase activity"/>
    <property type="evidence" value="ECO:0007669"/>
    <property type="project" value="UniProtKB-UniRule"/>
</dbReference>
<dbReference type="InterPro" id="IPR018095">
    <property type="entry name" value="Thymidylate_kin_CS"/>
</dbReference>
<dbReference type="EMBL" id="AP014946">
    <property type="protein sequence ID" value="BAT60472.1"/>
    <property type="molecule type" value="Genomic_DNA"/>
</dbReference>
<dbReference type="InterPro" id="IPR018094">
    <property type="entry name" value="Thymidylate_kinase"/>
</dbReference>
<reference evidence="14 15" key="1">
    <citation type="submission" date="2015-08" db="EMBL/GenBank/DDBJ databases">
        <title>Investigation of the bacterial diversity of lava forest soil.</title>
        <authorList>
            <person name="Lee J.S."/>
        </authorList>
    </citation>
    <scope>NUCLEOTIDE SEQUENCE [LARGE SCALE GENOMIC DNA]</scope>
    <source>
        <strain evidence="14 15">GJW-30</strain>
    </source>
</reference>
<evidence type="ECO:0000313" key="14">
    <source>
        <dbReference type="EMBL" id="BAT60472.1"/>
    </source>
</evidence>
<keyword evidence="6 12" id="KW-0547">Nucleotide-binding</keyword>
<evidence type="ECO:0000256" key="8">
    <source>
        <dbReference type="ARBA" id="ARBA00022840"/>
    </source>
</evidence>
<evidence type="ECO:0000256" key="6">
    <source>
        <dbReference type="ARBA" id="ARBA00022741"/>
    </source>
</evidence>
<dbReference type="InterPro" id="IPR027417">
    <property type="entry name" value="P-loop_NTPase"/>
</dbReference>
<comment type="function">
    <text evidence="11 12">Phosphorylation of dTMP to form dTDP in both de novo and salvage pathways of dTTP synthesis.</text>
</comment>
<protein>
    <recommendedName>
        <fullName evidence="3 12">Thymidylate kinase</fullName>
        <ecNumber evidence="2 12">2.7.4.9</ecNumber>
    </recommendedName>
    <alternativeName>
        <fullName evidence="9 12">dTMP kinase</fullName>
    </alternativeName>
</protein>
<organism evidence="14 15">
    <name type="scientific">Variibacter gotjawalensis</name>
    <dbReference type="NCBI Taxonomy" id="1333996"/>
    <lineage>
        <taxon>Bacteria</taxon>
        <taxon>Pseudomonadati</taxon>
        <taxon>Pseudomonadota</taxon>
        <taxon>Alphaproteobacteria</taxon>
        <taxon>Hyphomicrobiales</taxon>
        <taxon>Nitrobacteraceae</taxon>
        <taxon>Variibacter</taxon>
    </lineage>
</organism>
<evidence type="ECO:0000256" key="1">
    <source>
        <dbReference type="ARBA" id="ARBA00009776"/>
    </source>
</evidence>
<name>A0A0S3PX11_9BRAD</name>